<dbReference type="GO" id="GO:0003746">
    <property type="term" value="F:translation elongation factor activity"/>
    <property type="evidence" value="ECO:0007669"/>
    <property type="project" value="UniProtKB-KW"/>
</dbReference>
<dbReference type="SUPFAM" id="SSF50465">
    <property type="entry name" value="EF-Tu/eEF-1alpha/eIF2-gamma C-terminal domain"/>
    <property type="match status" value="1"/>
</dbReference>
<feature type="binding site" evidence="8">
    <location>
        <position position="26"/>
    </location>
    <ligand>
        <name>Mg(2+)</name>
        <dbReference type="ChEBI" id="CHEBI:18420"/>
    </ligand>
</feature>
<reference evidence="10 11" key="1">
    <citation type="journal article" date="2019" name="Int. J. Syst. Evol. Microbiol.">
        <title>The Global Catalogue of Microorganisms (GCM) 10K type strain sequencing project: providing services to taxonomists for standard genome sequencing and annotation.</title>
        <authorList>
            <consortium name="The Broad Institute Genomics Platform"/>
            <consortium name="The Broad Institute Genome Sequencing Center for Infectious Disease"/>
            <person name="Wu L."/>
            <person name="Ma J."/>
        </authorList>
    </citation>
    <scope>NUCLEOTIDE SEQUENCE [LARGE SCALE GENOMIC DNA]</scope>
    <source>
        <strain evidence="10 11">JCM 9383</strain>
    </source>
</reference>
<comment type="similarity">
    <text evidence="8">Belongs to the TRAFAC class translation factor GTPase superfamily. Classic translation factor GTPase family. EF-Tu/EF-1A subfamily.</text>
</comment>
<dbReference type="NCBIfam" id="TIGR00231">
    <property type="entry name" value="small_GTP"/>
    <property type="match status" value="1"/>
</dbReference>
<keyword evidence="2 8" id="KW-0251">Elongation factor</keyword>
<dbReference type="InterPro" id="IPR004541">
    <property type="entry name" value="Transl_elong_EFTu/EF1A_bac/org"/>
</dbReference>
<evidence type="ECO:0000256" key="7">
    <source>
        <dbReference type="ARBA" id="ARBA00029554"/>
    </source>
</evidence>
<dbReference type="NCBIfam" id="TIGR00485">
    <property type="entry name" value="EF-Tu"/>
    <property type="match status" value="1"/>
</dbReference>
<keyword evidence="3 8" id="KW-0378">Hydrolase</keyword>
<accession>A0ABN3VJD0</accession>
<dbReference type="EMBL" id="BAAAUX010000020">
    <property type="protein sequence ID" value="GAA2809578.1"/>
    <property type="molecule type" value="Genomic_DNA"/>
</dbReference>
<evidence type="ECO:0000259" key="9">
    <source>
        <dbReference type="PROSITE" id="PS51722"/>
    </source>
</evidence>
<dbReference type="NCBIfam" id="NF000766">
    <property type="entry name" value="PRK00049.1"/>
    <property type="match status" value="1"/>
</dbReference>
<protein>
    <recommendedName>
        <fullName evidence="7 8">Elongation factor Tu</fullName>
        <shortName evidence="8">EF-Tu</shortName>
        <ecNumber evidence="8">3.6.5.3</ecNumber>
    </recommendedName>
</protein>
<keyword evidence="8" id="KW-0963">Cytoplasm</keyword>
<dbReference type="InterPro" id="IPR009000">
    <property type="entry name" value="Transl_B-barrel_sf"/>
</dbReference>
<dbReference type="InterPro" id="IPR004160">
    <property type="entry name" value="Transl_elong_EFTu/EF1A_C"/>
</dbReference>
<feature type="binding site" evidence="8">
    <location>
        <begin position="19"/>
        <end position="26"/>
    </location>
    <ligand>
        <name>GTP</name>
        <dbReference type="ChEBI" id="CHEBI:37565"/>
    </ligand>
</feature>
<comment type="function">
    <text evidence="8">GTP hydrolase that promotes the GTP-dependent binding of aminoacyl-tRNA to the A-site of ribosomes during protein biosynthesis.</text>
</comment>
<feature type="binding site" evidence="8">
    <location>
        <begin position="138"/>
        <end position="141"/>
    </location>
    <ligand>
        <name>GTP</name>
        <dbReference type="ChEBI" id="CHEBI:37565"/>
    </ligand>
</feature>
<sequence length="397" mass="44040">MAKAKFERDKPHVNIGTIGHVDHGKTTLTAAITKVLHDKHPELNPFTPFDEIDKAPEEKQRGITIQIAHVEYQTEKRHYAHVDAPGHADYVKNMITGAAQMDGAILVVAATDGPMPQTREHVLLARQVGVPYILVALNKADMVDDEEIIELVEMEVRELLSAQEFPGDDVPVVRVSALKALEGDAEWGEKIMELLNAVDENVPDPERETDKPFLMPIEDVFSITGRGTVVTGRIERGVINVNEEVEMVGIKEKPIKTTVTGVEMFRKLLDQGQAGDNVGLLIRGVKREEVERGMVVVKPGTTTPHTEFEAQVYILSKDEGGRHTPFFNNYRPQFYFRTTDVTGVVTLPEGTEMVMPGDNTEMSVQLIQPIAMDEGLRFAIREGGRTVGAGRVTKIHK</sequence>
<dbReference type="Pfam" id="PF00009">
    <property type="entry name" value="GTP_EFTU"/>
    <property type="match status" value="1"/>
</dbReference>
<dbReference type="CDD" id="cd03697">
    <property type="entry name" value="EFTU_II"/>
    <property type="match status" value="1"/>
</dbReference>
<evidence type="ECO:0000256" key="5">
    <source>
        <dbReference type="ARBA" id="ARBA00022917"/>
    </source>
</evidence>
<keyword evidence="11" id="KW-1185">Reference proteome</keyword>
<dbReference type="InterPro" id="IPR000795">
    <property type="entry name" value="T_Tr_GTP-bd_dom"/>
</dbReference>
<dbReference type="InterPro" id="IPR004161">
    <property type="entry name" value="EFTu-like_2"/>
</dbReference>
<comment type="catalytic activity">
    <reaction evidence="8">
        <text>GTP + H2O = GDP + phosphate + H(+)</text>
        <dbReference type="Rhea" id="RHEA:19669"/>
        <dbReference type="ChEBI" id="CHEBI:15377"/>
        <dbReference type="ChEBI" id="CHEBI:15378"/>
        <dbReference type="ChEBI" id="CHEBI:37565"/>
        <dbReference type="ChEBI" id="CHEBI:43474"/>
        <dbReference type="ChEBI" id="CHEBI:58189"/>
        <dbReference type="EC" id="3.6.5.3"/>
    </reaction>
</comment>
<dbReference type="Gene3D" id="3.40.50.300">
    <property type="entry name" value="P-loop containing nucleotide triphosphate hydrolases"/>
    <property type="match status" value="1"/>
</dbReference>
<evidence type="ECO:0000256" key="1">
    <source>
        <dbReference type="ARBA" id="ARBA00022741"/>
    </source>
</evidence>
<dbReference type="CDD" id="cd01884">
    <property type="entry name" value="EF_Tu"/>
    <property type="match status" value="1"/>
</dbReference>
<proteinExistence type="inferred from homology"/>
<dbReference type="InterPro" id="IPR027417">
    <property type="entry name" value="P-loop_NTPase"/>
</dbReference>
<evidence type="ECO:0000256" key="8">
    <source>
        <dbReference type="HAMAP-Rule" id="MF_00118"/>
    </source>
</evidence>
<dbReference type="Pfam" id="PF03144">
    <property type="entry name" value="GTP_EFTU_D2"/>
    <property type="match status" value="1"/>
</dbReference>
<evidence type="ECO:0000313" key="10">
    <source>
        <dbReference type="EMBL" id="GAA2809578.1"/>
    </source>
</evidence>
<evidence type="ECO:0000256" key="3">
    <source>
        <dbReference type="ARBA" id="ARBA00022801"/>
    </source>
</evidence>
<dbReference type="HAMAP" id="MF_00118_B">
    <property type="entry name" value="EF_Tu_B"/>
    <property type="match status" value="1"/>
</dbReference>
<evidence type="ECO:0000313" key="11">
    <source>
        <dbReference type="Proteomes" id="UP001500979"/>
    </source>
</evidence>
<evidence type="ECO:0000256" key="4">
    <source>
        <dbReference type="ARBA" id="ARBA00022842"/>
    </source>
</evidence>
<dbReference type="Pfam" id="PF03143">
    <property type="entry name" value="GTP_EFTU_D3"/>
    <property type="match status" value="1"/>
</dbReference>
<dbReference type="Proteomes" id="UP001500979">
    <property type="component" value="Unassembled WGS sequence"/>
</dbReference>
<dbReference type="SUPFAM" id="SSF52540">
    <property type="entry name" value="P-loop containing nucleoside triphosphate hydrolases"/>
    <property type="match status" value="1"/>
</dbReference>
<comment type="caution">
    <text evidence="10">The sequence shown here is derived from an EMBL/GenBank/DDBJ whole genome shotgun (WGS) entry which is preliminary data.</text>
</comment>
<feature type="domain" description="Tr-type G" evidence="9">
    <location>
        <begin position="10"/>
        <end position="206"/>
    </location>
</feature>
<name>A0ABN3VJD0_9PSEU</name>
<keyword evidence="4 8" id="KW-0460">Magnesium</keyword>
<gene>
    <name evidence="8 10" type="primary">tuf</name>
    <name evidence="10" type="ORF">GCM10010470_51020</name>
</gene>
<keyword evidence="5 8" id="KW-0648">Protein biosynthesis</keyword>
<dbReference type="SUPFAM" id="SSF50447">
    <property type="entry name" value="Translation proteins"/>
    <property type="match status" value="1"/>
</dbReference>
<dbReference type="InterPro" id="IPR031157">
    <property type="entry name" value="G_TR_CS"/>
</dbReference>
<comment type="subcellular location">
    <subcellularLocation>
        <location evidence="8">Cytoplasm</location>
    </subcellularLocation>
</comment>
<evidence type="ECO:0000256" key="6">
    <source>
        <dbReference type="ARBA" id="ARBA00023134"/>
    </source>
</evidence>
<dbReference type="PANTHER" id="PTHR43721">
    <property type="entry name" value="ELONGATION FACTOR TU-RELATED"/>
    <property type="match status" value="1"/>
</dbReference>
<organism evidence="10 11">
    <name type="scientific">Saccharopolyspora taberi</name>
    <dbReference type="NCBI Taxonomy" id="60895"/>
    <lineage>
        <taxon>Bacteria</taxon>
        <taxon>Bacillati</taxon>
        <taxon>Actinomycetota</taxon>
        <taxon>Actinomycetes</taxon>
        <taxon>Pseudonocardiales</taxon>
        <taxon>Pseudonocardiaceae</taxon>
        <taxon>Saccharopolyspora</taxon>
    </lineage>
</organism>
<dbReference type="NCBIfam" id="NF009372">
    <property type="entry name" value="PRK12735.1"/>
    <property type="match status" value="1"/>
</dbReference>
<dbReference type="Gene3D" id="2.40.30.10">
    <property type="entry name" value="Translation factors"/>
    <property type="match status" value="2"/>
</dbReference>
<feature type="binding site" evidence="8">
    <location>
        <begin position="83"/>
        <end position="87"/>
    </location>
    <ligand>
        <name>GTP</name>
        <dbReference type="ChEBI" id="CHEBI:37565"/>
    </ligand>
</feature>
<dbReference type="InterPro" id="IPR005225">
    <property type="entry name" value="Small_GTP-bd"/>
</dbReference>
<keyword evidence="1 8" id="KW-0547">Nucleotide-binding</keyword>
<dbReference type="CDD" id="cd03707">
    <property type="entry name" value="EFTU_III"/>
    <property type="match status" value="1"/>
</dbReference>
<dbReference type="PANTHER" id="PTHR43721:SF22">
    <property type="entry name" value="ELONGATION FACTOR TU, MITOCHONDRIAL"/>
    <property type="match status" value="1"/>
</dbReference>
<dbReference type="NCBIfam" id="NF009373">
    <property type="entry name" value="PRK12736.1"/>
    <property type="match status" value="1"/>
</dbReference>
<comment type="subunit">
    <text evidence="8">Monomer.</text>
</comment>
<dbReference type="PROSITE" id="PS00301">
    <property type="entry name" value="G_TR_1"/>
    <property type="match status" value="1"/>
</dbReference>
<dbReference type="InterPro" id="IPR041709">
    <property type="entry name" value="EF-Tu_GTP-bd"/>
</dbReference>
<dbReference type="PROSITE" id="PS51722">
    <property type="entry name" value="G_TR_2"/>
    <property type="match status" value="1"/>
</dbReference>
<evidence type="ECO:0000256" key="2">
    <source>
        <dbReference type="ARBA" id="ARBA00022768"/>
    </source>
</evidence>
<dbReference type="PRINTS" id="PR00315">
    <property type="entry name" value="ELONGATNFCT"/>
</dbReference>
<dbReference type="RefSeq" id="WP_344683833.1">
    <property type="nucleotide sequence ID" value="NZ_BAAAUX010000020.1"/>
</dbReference>
<keyword evidence="8" id="KW-0479">Metal-binding</keyword>
<dbReference type="EC" id="3.6.5.3" evidence="8"/>
<dbReference type="InterPro" id="IPR009001">
    <property type="entry name" value="Transl_elong_EF1A/Init_IF2_C"/>
</dbReference>
<keyword evidence="6 8" id="KW-0342">GTP-binding</keyword>
<dbReference type="InterPro" id="IPR050055">
    <property type="entry name" value="EF-Tu_GTPase"/>
</dbReference>
<dbReference type="InterPro" id="IPR033720">
    <property type="entry name" value="EFTU_2"/>
</dbReference>